<organism evidence="4 5">
    <name type="scientific">Caenorhabditis briggsae</name>
    <dbReference type="NCBI Taxonomy" id="6238"/>
    <lineage>
        <taxon>Eukaryota</taxon>
        <taxon>Metazoa</taxon>
        <taxon>Ecdysozoa</taxon>
        <taxon>Nematoda</taxon>
        <taxon>Chromadorea</taxon>
        <taxon>Rhabditida</taxon>
        <taxon>Rhabditina</taxon>
        <taxon>Rhabditomorpha</taxon>
        <taxon>Rhabditoidea</taxon>
        <taxon>Rhabditidae</taxon>
        <taxon>Peloderinae</taxon>
        <taxon>Caenorhabditis</taxon>
    </lineage>
</organism>
<keyword evidence="2" id="KW-0560">Oxidoreductase</keyword>
<comment type="similarity">
    <text evidence="1">Belongs to the short-chain dehydrogenases/reductases (SDR) family.</text>
</comment>
<dbReference type="Gene3D" id="3.40.50.720">
    <property type="entry name" value="NAD(P)-binding Rossmann-like Domain"/>
    <property type="match status" value="1"/>
</dbReference>
<keyword evidence="3" id="KW-1133">Transmembrane helix</keyword>
<evidence type="ECO:0008006" key="6">
    <source>
        <dbReference type="Google" id="ProtNLM"/>
    </source>
</evidence>
<dbReference type="GO" id="GO:0016491">
    <property type="term" value="F:oxidoreductase activity"/>
    <property type="evidence" value="ECO:0007669"/>
    <property type="project" value="UniProtKB-KW"/>
</dbReference>
<dbReference type="InterPro" id="IPR036291">
    <property type="entry name" value="NAD(P)-bd_dom_sf"/>
</dbReference>
<reference evidence="4 5" key="1">
    <citation type="submission" date="2022-05" db="EMBL/GenBank/DDBJ databases">
        <title>Chromosome-level reference genomes for two strains of Caenorhabditis briggsae: an improved platform for comparative genomics.</title>
        <authorList>
            <person name="Stevens L."/>
            <person name="Andersen E.C."/>
        </authorList>
    </citation>
    <scope>NUCLEOTIDE SEQUENCE [LARGE SCALE GENOMIC DNA]</scope>
    <source>
        <strain evidence="4">QX1410_ONT</strain>
        <tissue evidence="4">Whole-organism</tissue>
    </source>
</reference>
<dbReference type="InterPro" id="IPR051019">
    <property type="entry name" value="VLCFA-Steroid_DH"/>
</dbReference>
<accession>A0AAE9IV30</accession>
<gene>
    <name evidence="4" type="ORF">L3Y34_018621</name>
</gene>
<name>A0AAE9IV30_CAEBR</name>
<dbReference type="InterPro" id="IPR002347">
    <property type="entry name" value="SDR_fam"/>
</dbReference>
<dbReference type="EMBL" id="CP090892">
    <property type="protein sequence ID" value="ULU06952.1"/>
    <property type="molecule type" value="Genomic_DNA"/>
</dbReference>
<evidence type="ECO:0000256" key="2">
    <source>
        <dbReference type="ARBA" id="ARBA00023002"/>
    </source>
</evidence>
<evidence type="ECO:0000256" key="3">
    <source>
        <dbReference type="SAM" id="Phobius"/>
    </source>
</evidence>
<dbReference type="Pfam" id="PF00106">
    <property type="entry name" value="adh_short"/>
    <property type="match status" value="1"/>
</dbReference>
<protein>
    <recommendedName>
        <fullName evidence="6">Protein CBR-DHS-5</fullName>
    </recommendedName>
</protein>
<evidence type="ECO:0000313" key="4">
    <source>
        <dbReference type="EMBL" id="ULU06952.1"/>
    </source>
</evidence>
<evidence type="ECO:0000313" key="5">
    <source>
        <dbReference type="Proteomes" id="UP000827892"/>
    </source>
</evidence>
<sequence>MAPTPPPPLSPSSLIPEDSSSSPSFIASLFPTFQIENGTQLVVTMLLMIPVVYLGYRLYRTFFAFLKAIFIYVVAPVFYKPNLEQYQHRWTVVSGGTDGIGKAYTMELAKRGLRKFVLIGRNPKKLESVKTEIEEKHSDAQIKTFVFDFGSGDFSHLRDYISDIDVGFVVNSVGTGRDNLERYGDNPAEDTQILKVNGLGAAEFLSCVLAPMEKSGGGQVVVLSSSQGVRPIPMLAAYCATKALMTFLCESIDREYNTINVQTLIPALVATKMTYYTEGSTFVVTPENFCHQAVGSIGLTKKTAGCLNHELQMLGFHFFPWTILKYIIMPIYYHQRKRVSQLHNAEQQQHVPLEDITGEPIISTKKVITRDSATA</sequence>
<dbReference type="SUPFAM" id="SSF51735">
    <property type="entry name" value="NAD(P)-binding Rossmann-fold domains"/>
    <property type="match status" value="1"/>
</dbReference>
<dbReference type="CDD" id="cd05356">
    <property type="entry name" value="17beta-HSD1_like_SDR_c"/>
    <property type="match status" value="1"/>
</dbReference>
<dbReference type="Proteomes" id="UP000827892">
    <property type="component" value="Chromosome II"/>
</dbReference>
<proteinExistence type="inferred from homology"/>
<feature type="transmembrane region" description="Helical" evidence="3">
    <location>
        <begin position="38"/>
        <end position="55"/>
    </location>
</feature>
<dbReference type="PANTHER" id="PTHR43899">
    <property type="entry name" value="RH59310P"/>
    <property type="match status" value="1"/>
</dbReference>
<evidence type="ECO:0000256" key="1">
    <source>
        <dbReference type="ARBA" id="ARBA00006484"/>
    </source>
</evidence>
<dbReference type="PANTHER" id="PTHR43899:SF13">
    <property type="entry name" value="RH59310P"/>
    <property type="match status" value="1"/>
</dbReference>
<feature type="transmembrane region" description="Helical" evidence="3">
    <location>
        <begin position="62"/>
        <end position="79"/>
    </location>
</feature>
<dbReference type="PRINTS" id="PR00081">
    <property type="entry name" value="GDHRDH"/>
</dbReference>
<keyword evidence="3" id="KW-0812">Transmembrane</keyword>
<keyword evidence="3" id="KW-0472">Membrane</keyword>
<dbReference type="AlphaFoldDB" id="A0AAE9IV30"/>